<protein>
    <submittedName>
        <fullName evidence="3">Uncharacterized protein</fullName>
    </submittedName>
</protein>
<keyword evidence="2" id="KW-1133">Transmembrane helix</keyword>
<evidence type="ECO:0000313" key="3">
    <source>
        <dbReference type="EMBL" id="KAF9064577.1"/>
    </source>
</evidence>
<proteinExistence type="predicted"/>
<feature type="compositionally biased region" description="Polar residues" evidence="1">
    <location>
        <begin position="131"/>
        <end position="142"/>
    </location>
</feature>
<feature type="region of interest" description="Disordered" evidence="1">
    <location>
        <begin position="120"/>
        <end position="142"/>
    </location>
</feature>
<feature type="transmembrane region" description="Helical" evidence="2">
    <location>
        <begin position="15"/>
        <end position="39"/>
    </location>
</feature>
<sequence length="583" mass="64856">MSTIHFLYVSHLSHVLHIFALLLHPLSTWTIGILARLFLYPSPRKTATLTTSDNDVIRPLSQIDSSSSAMLHASNPILLPIIKADAREDQEFEPRNDPDHSYSAMLHASNPTLMPISEADKDQKCEPSNDPDYSSSATLHASNPTFFPITEADTEAEEDQQSEPGNDPVDDNVTSPQLSQRQPASNQAFFTGAQGFAIYGGQFTNIAHASETEKDRDSDTGKVSIVSTITLERPRCAEVFNDEKYPRHKLHNWKVVRSRKNWTFNSAVTAKKEGSDESISVFVQTFEGPGAKQLFSKTLEFSRGLVNGHHLNIIGISPSAKSNTRTDSHYIVYERAHSKDTRRLLAAALVKGEKETTTVGLKTVHGIVSALAHLSKVASSLRLAQIDIENFDTFSDELGHIVLCYTPNMVDTDRFERARGFADHDSEIILCSSLIKKIFTEANHTERNLTDIWAWQTQILILIYNDLGSDDEGRHNQSRSSALELSAQAPQNDWESSSRQPRRELIWKSLASDMPLSDISEAYGDFLDSAFDTSLSVHLPHRFGMSSTTASVHKCKGYRREEVTLTPDAFRNTVRGVSGAIAE</sequence>
<keyword evidence="2" id="KW-0812">Transmembrane</keyword>
<organism evidence="3 4">
    <name type="scientific">Rhodocollybia butyracea</name>
    <dbReference type="NCBI Taxonomy" id="206335"/>
    <lineage>
        <taxon>Eukaryota</taxon>
        <taxon>Fungi</taxon>
        <taxon>Dikarya</taxon>
        <taxon>Basidiomycota</taxon>
        <taxon>Agaricomycotina</taxon>
        <taxon>Agaricomycetes</taxon>
        <taxon>Agaricomycetidae</taxon>
        <taxon>Agaricales</taxon>
        <taxon>Marasmiineae</taxon>
        <taxon>Omphalotaceae</taxon>
        <taxon>Rhodocollybia</taxon>
    </lineage>
</organism>
<dbReference type="OrthoDB" id="3026831at2759"/>
<gene>
    <name evidence="3" type="ORF">BDP27DRAFT_1425682</name>
</gene>
<dbReference type="Proteomes" id="UP000772434">
    <property type="component" value="Unassembled WGS sequence"/>
</dbReference>
<name>A0A9P5U3H1_9AGAR</name>
<reference evidence="3" key="1">
    <citation type="submission" date="2020-11" db="EMBL/GenBank/DDBJ databases">
        <authorList>
            <consortium name="DOE Joint Genome Institute"/>
            <person name="Ahrendt S."/>
            <person name="Riley R."/>
            <person name="Andreopoulos W."/>
            <person name="Labutti K."/>
            <person name="Pangilinan J."/>
            <person name="Ruiz-Duenas F.J."/>
            <person name="Barrasa J.M."/>
            <person name="Sanchez-Garcia M."/>
            <person name="Camarero S."/>
            <person name="Miyauchi S."/>
            <person name="Serrano A."/>
            <person name="Linde D."/>
            <person name="Babiker R."/>
            <person name="Drula E."/>
            <person name="Ayuso-Fernandez I."/>
            <person name="Pacheco R."/>
            <person name="Padilla G."/>
            <person name="Ferreira P."/>
            <person name="Barriuso J."/>
            <person name="Kellner H."/>
            <person name="Castanera R."/>
            <person name="Alfaro M."/>
            <person name="Ramirez L."/>
            <person name="Pisabarro A.G."/>
            <person name="Kuo A."/>
            <person name="Tritt A."/>
            <person name="Lipzen A."/>
            <person name="He G."/>
            <person name="Yan M."/>
            <person name="Ng V."/>
            <person name="Cullen D."/>
            <person name="Martin F."/>
            <person name="Rosso M.-N."/>
            <person name="Henrissat B."/>
            <person name="Hibbett D."/>
            <person name="Martinez A.T."/>
            <person name="Grigoriev I.V."/>
        </authorList>
    </citation>
    <scope>NUCLEOTIDE SEQUENCE</scope>
    <source>
        <strain evidence="3">AH 40177</strain>
    </source>
</reference>
<feature type="compositionally biased region" description="Polar residues" evidence="1">
    <location>
        <begin position="172"/>
        <end position="183"/>
    </location>
</feature>
<dbReference type="AlphaFoldDB" id="A0A9P5U3H1"/>
<feature type="region of interest" description="Disordered" evidence="1">
    <location>
        <begin position="473"/>
        <end position="500"/>
    </location>
</feature>
<comment type="caution">
    <text evidence="3">The sequence shown here is derived from an EMBL/GenBank/DDBJ whole genome shotgun (WGS) entry which is preliminary data.</text>
</comment>
<evidence type="ECO:0000313" key="4">
    <source>
        <dbReference type="Proteomes" id="UP000772434"/>
    </source>
</evidence>
<dbReference type="EMBL" id="JADNRY010000120">
    <property type="protein sequence ID" value="KAF9064577.1"/>
    <property type="molecule type" value="Genomic_DNA"/>
</dbReference>
<evidence type="ECO:0000256" key="2">
    <source>
        <dbReference type="SAM" id="Phobius"/>
    </source>
</evidence>
<feature type="region of interest" description="Disordered" evidence="1">
    <location>
        <begin position="154"/>
        <end position="183"/>
    </location>
</feature>
<evidence type="ECO:0000256" key="1">
    <source>
        <dbReference type="SAM" id="MobiDB-lite"/>
    </source>
</evidence>
<feature type="compositionally biased region" description="Polar residues" evidence="1">
    <location>
        <begin position="478"/>
        <end position="499"/>
    </location>
</feature>
<keyword evidence="2" id="KW-0472">Membrane</keyword>
<keyword evidence="4" id="KW-1185">Reference proteome</keyword>
<accession>A0A9P5U3H1</accession>